<dbReference type="PANTHER" id="PTHR43673:SF10">
    <property type="entry name" value="NADH DEHYDROGENASE_NAD(P)H NITROREDUCTASE XCC3605-RELATED"/>
    <property type="match status" value="1"/>
</dbReference>
<dbReference type="InterPro" id="IPR000415">
    <property type="entry name" value="Nitroreductase-like"/>
</dbReference>
<comment type="similarity">
    <text evidence="1">Belongs to the nitroreductase family.</text>
</comment>
<evidence type="ECO:0000256" key="2">
    <source>
        <dbReference type="ARBA" id="ARBA00023002"/>
    </source>
</evidence>
<evidence type="ECO:0000256" key="1">
    <source>
        <dbReference type="ARBA" id="ARBA00007118"/>
    </source>
</evidence>
<keyword evidence="2" id="KW-0560">Oxidoreductase</keyword>
<comment type="caution">
    <text evidence="4">The sequence shown here is derived from an EMBL/GenBank/DDBJ whole genome shotgun (WGS) entry which is preliminary data.</text>
</comment>
<proteinExistence type="inferred from homology"/>
<dbReference type="InterPro" id="IPR029479">
    <property type="entry name" value="Nitroreductase"/>
</dbReference>
<gene>
    <name evidence="4" type="ORF">Pa4123_30100</name>
</gene>
<organism evidence="4 5">
    <name type="scientific">Phytohabitans aurantiacus</name>
    <dbReference type="NCBI Taxonomy" id="3016789"/>
    <lineage>
        <taxon>Bacteria</taxon>
        <taxon>Bacillati</taxon>
        <taxon>Actinomycetota</taxon>
        <taxon>Actinomycetes</taxon>
        <taxon>Micromonosporales</taxon>
        <taxon>Micromonosporaceae</taxon>
    </lineage>
</organism>
<evidence type="ECO:0000313" key="4">
    <source>
        <dbReference type="EMBL" id="GLH97735.1"/>
    </source>
</evidence>
<protein>
    <submittedName>
        <fullName evidence="4">Nitroreductase</fullName>
    </submittedName>
</protein>
<evidence type="ECO:0000313" key="5">
    <source>
        <dbReference type="Proteomes" id="UP001144280"/>
    </source>
</evidence>
<dbReference type="Gene3D" id="3.40.109.10">
    <property type="entry name" value="NADH Oxidase"/>
    <property type="match status" value="1"/>
</dbReference>
<feature type="domain" description="Nitroreductase" evidence="3">
    <location>
        <begin position="9"/>
        <end position="62"/>
    </location>
</feature>
<accession>A0ABQ5QT12</accession>
<dbReference type="Proteomes" id="UP001144280">
    <property type="component" value="Unassembled WGS sequence"/>
</dbReference>
<dbReference type="EMBL" id="BSDI01000012">
    <property type="protein sequence ID" value="GLH97735.1"/>
    <property type="molecule type" value="Genomic_DNA"/>
</dbReference>
<sequence>MSELHPLLATRWSPRAFDPAAQLADHDIASLLEAARWAPSVGNSQPWRFLVGRRHTETHKRIFTNLAAASQRWAGSASALIVAGYVVDPGTPHAAYDLGQAVAHLSVQATALRLHVHQITGIDRGGLRADLDLPDDLLPKVVLAIGRLGDPGSLPPDLRTLEITLRRRRPRSELAIGAAIT</sequence>
<evidence type="ECO:0000259" key="3">
    <source>
        <dbReference type="Pfam" id="PF00881"/>
    </source>
</evidence>
<dbReference type="PANTHER" id="PTHR43673">
    <property type="entry name" value="NAD(P)H NITROREDUCTASE YDGI-RELATED"/>
    <property type="match status" value="1"/>
</dbReference>
<dbReference type="Pfam" id="PF00881">
    <property type="entry name" value="Nitroreductase"/>
    <property type="match status" value="1"/>
</dbReference>
<dbReference type="RefSeq" id="WP_281895902.1">
    <property type="nucleotide sequence ID" value="NZ_BSDI01000012.1"/>
</dbReference>
<dbReference type="SUPFAM" id="SSF55469">
    <property type="entry name" value="FMN-dependent nitroreductase-like"/>
    <property type="match status" value="1"/>
</dbReference>
<reference evidence="4" key="1">
    <citation type="submission" date="2022-12" db="EMBL/GenBank/DDBJ databases">
        <title>New Phytohabitans aurantiacus sp. RD004123 nov., an actinomycete isolated from soil.</title>
        <authorList>
            <person name="Triningsih D.W."/>
            <person name="Harunari E."/>
            <person name="Igarashi Y."/>
        </authorList>
    </citation>
    <scope>NUCLEOTIDE SEQUENCE</scope>
    <source>
        <strain evidence="4">RD004123</strain>
    </source>
</reference>
<name>A0ABQ5QT12_9ACTN</name>
<keyword evidence="5" id="KW-1185">Reference proteome</keyword>